<proteinExistence type="predicted"/>
<dbReference type="PROSITE" id="PS50102">
    <property type="entry name" value="RRM"/>
    <property type="match status" value="1"/>
</dbReference>
<gene>
    <name evidence="6" type="ORF">AYI68_g3986</name>
</gene>
<dbReference type="SUPFAM" id="SSF54928">
    <property type="entry name" value="RNA-binding domain, RBD"/>
    <property type="match status" value="2"/>
</dbReference>
<keyword evidence="1" id="KW-0677">Repeat</keyword>
<dbReference type="SMART" id="SM00360">
    <property type="entry name" value="RRM"/>
    <property type="match status" value="2"/>
</dbReference>
<sequence>MSTYADRAYFNHSSQSKNDPLSNSPTSKCPISNIVSKVSSKPHEVFCSPFSRLEITNPPPIDKNYSNIFHKSSISIKGCSLPDTNSQNFNVDQKSLNIPSLNTNIIPIQISDFQNKTLYFSKINKPLLDSLPPILSHLKAKRLNVYPNDGKSFSGDFTFKTPQDTEKAFSLLNKKSLTFYQNELALSPKKDSYFEPPTSNIMIKHLPKNYDLSSLYSFLRVAGPIFELNAMVVENENRLGHAFVKFIYPKDEQAALNDLSKPKFINSYHPEYLFGISDSDINKKDEPGSLSFKNYNKESYQHDNPNSIALTSPQPEHSDLRKLVVIGFDNDVSDIELFQMFKVYQGLLSAKMDSDNVTQNPLKFGVLEFSSVKLLENALESIKYKKYNGHHLSTVKYTQFHIKTPLEKKLPHNTKTDDNALNFVETNTKFLENFSKDLGYVEYSENDDENDFSLKINLDSVILESLTPKTRVELVSKEIVEKLIRCHKKLVARIIETESDLSITVLSAIVSKFFLEFDTIESIIEIIMNRSLTHTYFFKTVAELRFEDLEGFQFDYLIKQIWIQNIKNDQHLNKLYRMSSIDSNKNSPFVQNDIMVDSSLNSANSEIFSSNSTARNSYENTKAEDLYDLTVKLGPLNPISLPSSGIKVRGYDSQIEEFIESMITIPETDRQIEIKRITTKKLEVIIPSISKHLKKLDPITYLSTSNVHVPNLTIIYKIG</sequence>
<dbReference type="Pfam" id="PF00076">
    <property type="entry name" value="RRM_1"/>
    <property type="match status" value="2"/>
</dbReference>
<feature type="region of interest" description="Disordered" evidence="4">
    <location>
        <begin position="1"/>
        <end position="25"/>
    </location>
</feature>
<evidence type="ECO:0000256" key="4">
    <source>
        <dbReference type="SAM" id="MobiDB-lite"/>
    </source>
</evidence>
<keyword evidence="7" id="KW-1185">Reference proteome</keyword>
<dbReference type="InterPro" id="IPR035979">
    <property type="entry name" value="RBD_domain_sf"/>
</dbReference>
<organism evidence="6 7">
    <name type="scientific">Smittium mucronatum</name>
    <dbReference type="NCBI Taxonomy" id="133383"/>
    <lineage>
        <taxon>Eukaryota</taxon>
        <taxon>Fungi</taxon>
        <taxon>Fungi incertae sedis</taxon>
        <taxon>Zoopagomycota</taxon>
        <taxon>Kickxellomycotina</taxon>
        <taxon>Harpellomycetes</taxon>
        <taxon>Harpellales</taxon>
        <taxon>Legeriomycetaceae</taxon>
        <taxon>Smittium</taxon>
    </lineage>
</organism>
<dbReference type="InterPro" id="IPR012677">
    <property type="entry name" value="Nucleotide-bd_a/b_plait_sf"/>
</dbReference>
<dbReference type="AlphaFoldDB" id="A0A1R0GYB9"/>
<feature type="domain" description="RRM" evidence="5">
    <location>
        <begin position="321"/>
        <end position="409"/>
    </location>
</feature>
<dbReference type="GO" id="GO:0003723">
    <property type="term" value="F:RNA binding"/>
    <property type="evidence" value="ECO:0007669"/>
    <property type="project" value="UniProtKB-UniRule"/>
</dbReference>
<protein>
    <recommendedName>
        <fullName evidence="5">RRM domain-containing protein</fullName>
    </recommendedName>
</protein>
<dbReference type="EMBL" id="LSSL01002088">
    <property type="protein sequence ID" value="OLY81902.1"/>
    <property type="molecule type" value="Genomic_DNA"/>
</dbReference>
<feature type="compositionally biased region" description="Polar residues" evidence="4">
    <location>
        <begin position="11"/>
        <end position="25"/>
    </location>
</feature>
<evidence type="ECO:0000256" key="3">
    <source>
        <dbReference type="PROSITE-ProRule" id="PRU00176"/>
    </source>
</evidence>
<dbReference type="CDD" id="cd00590">
    <property type="entry name" value="RRM_SF"/>
    <property type="match status" value="1"/>
</dbReference>
<evidence type="ECO:0000256" key="2">
    <source>
        <dbReference type="ARBA" id="ARBA00022884"/>
    </source>
</evidence>
<dbReference type="InterPro" id="IPR000504">
    <property type="entry name" value="RRM_dom"/>
</dbReference>
<reference evidence="6 7" key="1">
    <citation type="journal article" date="2016" name="Mol. Biol. Evol.">
        <title>Genome-Wide Survey of Gut Fungi (Harpellales) Reveals the First Horizontally Transferred Ubiquitin Gene from a Mosquito Host.</title>
        <authorList>
            <person name="Wang Y."/>
            <person name="White M.M."/>
            <person name="Kvist S."/>
            <person name="Moncalvo J.M."/>
        </authorList>
    </citation>
    <scope>NUCLEOTIDE SEQUENCE [LARGE SCALE GENOMIC DNA]</scope>
    <source>
        <strain evidence="6 7">ALG-7-W6</strain>
    </source>
</reference>
<dbReference type="Proteomes" id="UP000187455">
    <property type="component" value="Unassembled WGS sequence"/>
</dbReference>
<accession>A0A1R0GYB9</accession>
<comment type="caution">
    <text evidence="6">The sequence shown here is derived from an EMBL/GenBank/DDBJ whole genome shotgun (WGS) entry which is preliminary data.</text>
</comment>
<evidence type="ECO:0000313" key="6">
    <source>
        <dbReference type="EMBL" id="OLY81902.1"/>
    </source>
</evidence>
<keyword evidence="2 3" id="KW-0694">RNA-binding</keyword>
<evidence type="ECO:0000256" key="1">
    <source>
        <dbReference type="ARBA" id="ARBA00022737"/>
    </source>
</evidence>
<dbReference type="Gene3D" id="3.30.70.330">
    <property type="match status" value="3"/>
</dbReference>
<name>A0A1R0GYB9_9FUNG</name>
<evidence type="ECO:0000313" key="7">
    <source>
        <dbReference type="Proteomes" id="UP000187455"/>
    </source>
</evidence>
<dbReference type="PANTHER" id="PTHR24012">
    <property type="entry name" value="RNA BINDING PROTEIN"/>
    <property type="match status" value="1"/>
</dbReference>
<dbReference type="STRING" id="133383.A0A1R0GYB9"/>
<dbReference type="OrthoDB" id="5565327at2759"/>
<evidence type="ECO:0000259" key="5">
    <source>
        <dbReference type="PROSITE" id="PS50102"/>
    </source>
</evidence>